<keyword evidence="1" id="KW-0472">Membrane</keyword>
<protein>
    <submittedName>
        <fullName evidence="2">ABC transporter permease</fullName>
    </submittedName>
</protein>
<evidence type="ECO:0000313" key="3">
    <source>
        <dbReference type="Proteomes" id="UP001501842"/>
    </source>
</evidence>
<accession>A0ABN3U7I5</accession>
<evidence type="ECO:0000313" key="2">
    <source>
        <dbReference type="EMBL" id="GAA2725563.1"/>
    </source>
</evidence>
<dbReference type="Proteomes" id="UP001501842">
    <property type="component" value="Unassembled WGS sequence"/>
</dbReference>
<comment type="caution">
    <text evidence="2">The sequence shown here is derived from an EMBL/GenBank/DDBJ whole genome shotgun (WGS) entry which is preliminary data.</text>
</comment>
<evidence type="ECO:0000256" key="1">
    <source>
        <dbReference type="SAM" id="Phobius"/>
    </source>
</evidence>
<gene>
    <name evidence="2" type="ORF">GCM10010439_25780</name>
</gene>
<keyword evidence="3" id="KW-1185">Reference proteome</keyword>
<dbReference type="PANTHER" id="PTHR30188:SF13">
    <property type="entry name" value="CONSERVED HYPOTHETICAL INTEGRAL MEMBRANE PROTEIN YRBE3B"/>
    <property type="match status" value="1"/>
</dbReference>
<dbReference type="PANTHER" id="PTHR30188">
    <property type="entry name" value="ABC TRANSPORTER PERMEASE PROTEIN-RELATED"/>
    <property type="match status" value="1"/>
</dbReference>
<dbReference type="Pfam" id="PF02405">
    <property type="entry name" value="MlaE"/>
    <property type="match status" value="1"/>
</dbReference>
<feature type="transmembrane region" description="Helical" evidence="1">
    <location>
        <begin position="215"/>
        <end position="235"/>
    </location>
</feature>
<feature type="transmembrane region" description="Helical" evidence="1">
    <location>
        <begin position="157"/>
        <end position="182"/>
    </location>
</feature>
<dbReference type="EMBL" id="BAAATZ010000009">
    <property type="protein sequence ID" value="GAA2725563.1"/>
    <property type="molecule type" value="Genomic_DNA"/>
</dbReference>
<dbReference type="RefSeq" id="WP_344450565.1">
    <property type="nucleotide sequence ID" value="NZ_BAAATZ010000009.1"/>
</dbReference>
<sequence length="284" mass="30515">MAAILPGRKLGVAVQDRVKRLPEAANLPIFLGRVVHHLVVDLIIRRKYGKAVVRHMSDMTIGVNALFIGGGMVFVIFAMSFLTGALVGVQGYPSLERIGVESFTGLVSSFSTIREMGPVITGIALVSQVGSACTAEIGAMRISEEIDALEVMGINSIAYLVCTRIAATVVALVPLYLLALFASFFATKFISVQFFGMSEGVYDYYFHIYLPPQDVFYSVLKVIVFAFIVMFIHCYRGYYASGGPVGVGIAAGNAIRESGVAIVLVNLLLSYIFWGNGGSVSLTG</sequence>
<feature type="transmembrane region" description="Helical" evidence="1">
    <location>
        <begin position="65"/>
        <end position="87"/>
    </location>
</feature>
<reference evidence="2 3" key="1">
    <citation type="journal article" date="2019" name="Int. J. Syst. Evol. Microbiol.">
        <title>The Global Catalogue of Microorganisms (GCM) 10K type strain sequencing project: providing services to taxonomists for standard genome sequencing and annotation.</title>
        <authorList>
            <consortium name="The Broad Institute Genomics Platform"/>
            <consortium name="The Broad Institute Genome Sequencing Center for Infectious Disease"/>
            <person name="Wu L."/>
            <person name="Ma J."/>
        </authorList>
    </citation>
    <scope>NUCLEOTIDE SEQUENCE [LARGE SCALE GENOMIC DNA]</scope>
    <source>
        <strain evidence="2 3">JCM 8201</strain>
    </source>
</reference>
<name>A0ABN3U7I5_9ACTN</name>
<proteinExistence type="predicted"/>
<keyword evidence="1" id="KW-0812">Transmembrane</keyword>
<organism evidence="2 3">
    <name type="scientific">Actinocorallia aurantiaca</name>
    <dbReference type="NCBI Taxonomy" id="46204"/>
    <lineage>
        <taxon>Bacteria</taxon>
        <taxon>Bacillati</taxon>
        <taxon>Actinomycetota</taxon>
        <taxon>Actinomycetes</taxon>
        <taxon>Streptosporangiales</taxon>
        <taxon>Thermomonosporaceae</taxon>
        <taxon>Actinocorallia</taxon>
    </lineage>
</organism>
<feature type="transmembrane region" description="Helical" evidence="1">
    <location>
        <begin position="255"/>
        <end position="274"/>
    </location>
</feature>
<keyword evidence="1" id="KW-1133">Transmembrane helix</keyword>
<dbReference type="InterPro" id="IPR030802">
    <property type="entry name" value="Permease_MalE"/>
</dbReference>